<dbReference type="InterPro" id="IPR005543">
    <property type="entry name" value="PASTA_dom"/>
</dbReference>
<dbReference type="PROSITE" id="PS51178">
    <property type="entry name" value="PASTA"/>
    <property type="match status" value="2"/>
</dbReference>
<dbReference type="InterPro" id="IPR050515">
    <property type="entry name" value="Beta-lactam/transpept"/>
</dbReference>
<dbReference type="GO" id="GO:0071555">
    <property type="term" value="P:cell wall organization"/>
    <property type="evidence" value="ECO:0007669"/>
    <property type="project" value="TreeGrafter"/>
</dbReference>
<dbReference type="PANTHER" id="PTHR30627:SF1">
    <property type="entry name" value="PEPTIDOGLYCAN D,D-TRANSPEPTIDASE FTSI"/>
    <property type="match status" value="1"/>
</dbReference>
<dbReference type="OrthoDB" id="9804124at2"/>
<dbReference type="InterPro" id="IPR011927">
    <property type="entry name" value="SpoVD_pbp"/>
</dbReference>
<dbReference type="SMART" id="SM00740">
    <property type="entry name" value="PASTA"/>
    <property type="match status" value="2"/>
</dbReference>
<dbReference type="Gene3D" id="3.40.710.10">
    <property type="entry name" value="DD-peptidase/beta-lactamase superfamily"/>
    <property type="match status" value="1"/>
</dbReference>
<evidence type="ECO:0000259" key="4">
    <source>
        <dbReference type="PROSITE" id="PS51178"/>
    </source>
</evidence>
<reference evidence="5 6" key="1">
    <citation type="journal article" date="2015" name="Infect. Genet. Evol.">
        <title>Genomic sequences of six botulinum neurotoxin-producing strains representing three clostridial species illustrate the mobility and diversity of botulinum neurotoxin genes.</title>
        <authorList>
            <person name="Smith T.J."/>
            <person name="Hill K.K."/>
            <person name="Xie G."/>
            <person name="Foley B.T."/>
            <person name="Williamson C.H."/>
            <person name="Foster J.T."/>
            <person name="Johnson S.L."/>
            <person name="Chertkov O."/>
            <person name="Teshima H."/>
            <person name="Gibbons H.S."/>
            <person name="Johnsky L.A."/>
            <person name="Karavis M.A."/>
            <person name="Smith L.A."/>
        </authorList>
    </citation>
    <scope>NUCLEOTIDE SEQUENCE [LARGE SCALE GENOMIC DNA]</scope>
    <source>
        <strain evidence="5">Sullivan</strain>
    </source>
</reference>
<comment type="similarity">
    <text evidence="2">Belongs to the transpeptidase family.</text>
</comment>
<dbReference type="SUPFAM" id="SSF54184">
    <property type="entry name" value="Penicillin-binding protein 2x (pbp-2x), c-terminal domain"/>
    <property type="match status" value="2"/>
</dbReference>
<dbReference type="SUPFAM" id="SSF56601">
    <property type="entry name" value="beta-lactamase/transpeptidase-like"/>
    <property type="match status" value="1"/>
</dbReference>
<dbReference type="Gene3D" id="3.90.1310.10">
    <property type="entry name" value="Penicillin-binding protein 2a (Domain 2)"/>
    <property type="match status" value="1"/>
</dbReference>
<dbReference type="CDD" id="cd06575">
    <property type="entry name" value="PASTA_Pbp2x-like_2"/>
    <property type="match status" value="1"/>
</dbReference>
<dbReference type="InterPro" id="IPR012338">
    <property type="entry name" value="Beta-lactam/transpept-like"/>
</dbReference>
<organism evidence="5 6">
    <name type="scientific">Clostridium baratii str. Sullivan</name>
    <dbReference type="NCBI Taxonomy" id="1415775"/>
    <lineage>
        <taxon>Bacteria</taxon>
        <taxon>Bacillati</taxon>
        <taxon>Bacillota</taxon>
        <taxon>Clostridia</taxon>
        <taxon>Eubacteriales</taxon>
        <taxon>Clostridiaceae</taxon>
        <taxon>Clostridium</taxon>
    </lineage>
</organism>
<dbReference type="Gene3D" id="3.30.10.20">
    <property type="match status" value="1"/>
</dbReference>
<dbReference type="GO" id="GO:0008658">
    <property type="term" value="F:penicillin binding"/>
    <property type="evidence" value="ECO:0007669"/>
    <property type="project" value="InterPro"/>
</dbReference>
<dbReference type="Pfam" id="PF03793">
    <property type="entry name" value="PASTA"/>
    <property type="match status" value="2"/>
</dbReference>
<feature type="domain" description="PASTA" evidence="4">
    <location>
        <begin position="676"/>
        <end position="735"/>
    </location>
</feature>
<evidence type="ECO:0000256" key="1">
    <source>
        <dbReference type="ARBA" id="ARBA00004370"/>
    </source>
</evidence>
<dbReference type="InterPro" id="IPR005311">
    <property type="entry name" value="PBP_dimer"/>
</dbReference>
<dbReference type="NCBIfam" id="TIGR02214">
    <property type="entry name" value="spoVD_pbp"/>
    <property type="match status" value="1"/>
</dbReference>
<evidence type="ECO:0000256" key="2">
    <source>
        <dbReference type="ARBA" id="ARBA00007171"/>
    </source>
</evidence>
<dbReference type="PANTHER" id="PTHR30627">
    <property type="entry name" value="PEPTIDOGLYCAN D,D-TRANSPEPTIDASE"/>
    <property type="match status" value="1"/>
</dbReference>
<evidence type="ECO:0000256" key="3">
    <source>
        <dbReference type="ARBA" id="ARBA00023136"/>
    </source>
</evidence>
<sequence>MRKKSFIDKALSKKRMRWVIIGLTFVLALLAVRLSYIMIVKRQDYAARAEEQWTSEVKIDARRGRILDRNGNELAVSANVYRVDFDLNSIRAYLKNTDKKTNKEDKTYEDIAPKIADAVGMKKEEVLKKLETKLPSGADAGSATLVRRIEKEQADKVKALKISGVIVSPDTKRYYPNNNFAAHLLGSTNIDGQGLTGVELQYNKELSGIPGMRIAELDSKSNDLPYTISKFVQPVEGKDVTLTIDEHIQFFAEKAAEQALKDNKAKAASVLVMDPKTGEILAMANKPDFNPNDPFKGADEFTGKTEYDKVQKMWRNRLVNDTFEPGSIFKVITSIAAMEEGIVKPTDTFVCNGSLKFGNSKPIRCWKTSGHGTLTFPEIIQNSCNVGFMKLGEKIGKDKLYEYIDKFGFGKKSGIDLPGEANGIIKNPKNISVTDLATISFGQTNTVNSVQFMAAFNAIANGGTLIQPHVMKEVTHKDDSGVSVTDRKFEPTEKTVASKEKTAELRQYLEKVVTAGSAKGTFIEGYHIGGKTGTAQKVNPENGTYESNKYISSFVGMAPVSDPKVTVMVTIDEPSNGQYYAGVVTSPIAKILFTDIFNYLESDFSKENDSAIIRDTIIPEIRGKNIEEAKKILKEAKLDYNIEGNGNTVESIKPYPGYSVKEGTKINLYTEGSDASKQAIVMPDLSGYSKESAESLLKSLGLSVKFEGTGKVKSQSVPSGELITKGTNITLTLNSDYKD</sequence>
<dbReference type="InterPro" id="IPR036138">
    <property type="entry name" value="PBP_dimer_sf"/>
</dbReference>
<feature type="domain" description="PASTA" evidence="4">
    <location>
        <begin position="612"/>
        <end position="672"/>
    </location>
</feature>
<dbReference type="GeneID" id="60853338"/>
<name>A0A0A7FSM7_9CLOT</name>
<dbReference type="EMBL" id="CP006905">
    <property type="protein sequence ID" value="AIY82573.1"/>
    <property type="molecule type" value="Genomic_DNA"/>
</dbReference>
<protein>
    <submittedName>
        <fullName evidence="5">Stage V sporulation protein D</fullName>
    </submittedName>
</protein>
<gene>
    <name evidence="5" type="ORF">U729_2873</name>
</gene>
<dbReference type="Gene3D" id="3.30.450.330">
    <property type="match status" value="1"/>
</dbReference>
<dbReference type="AlphaFoldDB" id="A0A0A7FSM7"/>
<dbReference type="CDD" id="cd06576">
    <property type="entry name" value="PASTA_Pbp2x-like_1"/>
    <property type="match status" value="1"/>
</dbReference>
<dbReference type="Pfam" id="PF03717">
    <property type="entry name" value="PBP_dimer"/>
    <property type="match status" value="1"/>
</dbReference>
<dbReference type="STRING" id="1561.NPD11_154"/>
<proteinExistence type="inferred from homology"/>
<dbReference type="HOGENOM" id="CLU_009289_6_0_9"/>
<accession>A0A0A7FSM7</accession>
<dbReference type="KEGG" id="cbv:U729_2873"/>
<dbReference type="InterPro" id="IPR001460">
    <property type="entry name" value="PCN-bd_Tpept"/>
</dbReference>
<evidence type="ECO:0000313" key="6">
    <source>
        <dbReference type="Proteomes" id="UP000030635"/>
    </source>
</evidence>
<dbReference type="SUPFAM" id="SSF56519">
    <property type="entry name" value="Penicillin binding protein dimerisation domain"/>
    <property type="match status" value="1"/>
</dbReference>
<dbReference type="Proteomes" id="UP000030635">
    <property type="component" value="Chromosome"/>
</dbReference>
<comment type="subcellular location">
    <subcellularLocation>
        <location evidence="1">Membrane</location>
    </subcellularLocation>
</comment>
<dbReference type="RefSeq" id="WP_039316183.1">
    <property type="nucleotide sequence ID" value="NZ_CP006905.1"/>
</dbReference>
<dbReference type="Pfam" id="PF00905">
    <property type="entry name" value="Transpeptidase"/>
    <property type="match status" value="1"/>
</dbReference>
<keyword evidence="3" id="KW-0472">Membrane</keyword>
<evidence type="ECO:0000313" key="5">
    <source>
        <dbReference type="EMBL" id="AIY82573.1"/>
    </source>
</evidence>
<keyword evidence="6" id="KW-1185">Reference proteome</keyword>
<dbReference type="GO" id="GO:0005886">
    <property type="term" value="C:plasma membrane"/>
    <property type="evidence" value="ECO:0007669"/>
    <property type="project" value="TreeGrafter"/>
</dbReference>
<dbReference type="eggNOG" id="COG0768">
    <property type="taxonomic scope" value="Bacteria"/>
</dbReference>